<evidence type="ECO:0000259" key="3">
    <source>
        <dbReference type="PROSITE" id="PS50003"/>
    </source>
</evidence>
<feature type="region of interest" description="Disordered" evidence="2">
    <location>
        <begin position="611"/>
        <end position="640"/>
    </location>
</feature>
<dbReference type="Pfam" id="PF20400">
    <property type="entry name" value="BAR_4"/>
    <property type="match status" value="1"/>
</dbReference>
<dbReference type="InterPro" id="IPR046869">
    <property type="entry name" value="SLM1/RGC1-like_PH"/>
</dbReference>
<feature type="region of interest" description="Disordered" evidence="2">
    <location>
        <begin position="747"/>
        <end position="809"/>
    </location>
</feature>
<evidence type="ECO:0000256" key="2">
    <source>
        <dbReference type="SAM" id="MobiDB-lite"/>
    </source>
</evidence>
<accession>A0A061BBZ4</accession>
<dbReference type="PANTHER" id="PTHR31941">
    <property type="entry name" value="CYTOSKELETAL SIGNALING PROTEIN SLM1"/>
    <property type="match status" value="1"/>
</dbReference>
<sequence>MSRNGTMDSRLSKDAFQLQLQQQQQQQQQQQNLQHLQNLESSVNAYQARSLTSADRRALNEVLAGDQSINQQIASQQQQQQQQTQQLQQQQQPLNSLGSHSLSIGRGQAASTQPQQQHPNNSGHQQAGSRAISNYDTVHARQSSMGPSTSAHVEMRNPLHVMVPTSGNPTEVLAGRFVAWRTIVSSLIQYLNEVVSIEDEIVRQQTRLANSVTFTLFDQPSSSKDRRSNTSSNNPHGSTGVSHQKDGQDVYQTNFFLPQGNGSVQDLPQIFRNYHATSAALAQRASRDLGKTVIPRLEDLRRELLVKIKEIKGLSSDFKNSVQKELAQTKVDLQHYIKSVDDAKFNPQNVQPKNDPYLTKIALDRQIKRQIVEENYLHEAYTNLQNSGKELEKVVVIEVQNALTVYAKLQGEQAQNVFDRLISNLDYGFLTKPPSFEWDQFVAKDKNFIDENLPKRDYKSVQYDKNNDPLSYEVRASFLERRSKFLKSYSRGFYVLTPTFFHEFKTADRKKDLIPVMSLSLDEIELEEHSKQDSSQFKFVLKKVGRLSSHKFIFRAESYDTMMAWYNDIKSLKSQSSPTSRGLYAAKNHTAKISRVSSNATSRVMRNSMANDSNNEVNTILTAPNNNQNLPSQDDTFRSPSLMNSDAIYVKQIGAESTPQGQRQYVPSQNNGQQQPTPQQYQRYSLQFSPQQQQQNNLSPQQYRVPQNTAPYPSQPMLQQYMEYQPIPSKSQQQERNVPHVYVESATPVATTKGGNQRPSMDSYRNGEADGTSLSEDTMKTPAKETQELDDGFEPRSVNGQNGKMLQYQ</sequence>
<dbReference type="InterPro" id="IPR001849">
    <property type="entry name" value="PH_domain"/>
</dbReference>
<feature type="compositionally biased region" description="Polar residues" evidence="2">
    <location>
        <begin position="109"/>
        <end position="130"/>
    </location>
</feature>
<feature type="compositionally biased region" description="Basic and acidic residues" evidence="2">
    <location>
        <begin position="777"/>
        <end position="787"/>
    </location>
</feature>
<evidence type="ECO:0000256" key="1">
    <source>
        <dbReference type="ARBA" id="ARBA00022553"/>
    </source>
</evidence>
<dbReference type="InterPro" id="IPR011993">
    <property type="entry name" value="PH-like_dom_sf"/>
</dbReference>
<keyword evidence="1" id="KW-0597">Phosphoprotein</keyword>
<dbReference type="CDD" id="cd13311">
    <property type="entry name" value="PH_Slm1"/>
    <property type="match status" value="1"/>
</dbReference>
<proteinExistence type="predicted"/>
<feature type="compositionally biased region" description="Polar residues" evidence="2">
    <location>
        <begin position="658"/>
        <end position="668"/>
    </location>
</feature>
<dbReference type="AlphaFoldDB" id="A0A061BBZ4"/>
<feature type="region of interest" description="Disordered" evidence="2">
    <location>
        <begin position="1"/>
        <end position="23"/>
    </location>
</feature>
<dbReference type="PhylomeDB" id="A0A061BBZ4"/>
<dbReference type="InterPro" id="IPR043453">
    <property type="entry name" value="Slm1_PH"/>
</dbReference>
<name>A0A061BBZ4_CYBFA</name>
<gene>
    <name evidence="4" type="ORF">CYFA0S_18e01156g</name>
</gene>
<feature type="compositionally biased region" description="Low complexity" evidence="2">
    <location>
        <begin position="669"/>
        <end position="704"/>
    </location>
</feature>
<feature type="region of interest" description="Disordered" evidence="2">
    <location>
        <begin position="84"/>
        <end position="130"/>
    </location>
</feature>
<dbReference type="InterPro" id="IPR046868">
    <property type="entry name" value="BAR_4"/>
</dbReference>
<feature type="region of interest" description="Disordered" evidence="2">
    <location>
        <begin position="218"/>
        <end position="245"/>
    </location>
</feature>
<dbReference type="Pfam" id="PF20399">
    <property type="entry name" value="PH_20"/>
    <property type="match status" value="1"/>
</dbReference>
<dbReference type="VEuPathDB" id="FungiDB:BON22_1131"/>
<dbReference type="PROSITE" id="PS50003">
    <property type="entry name" value="PH_DOMAIN"/>
    <property type="match status" value="1"/>
</dbReference>
<dbReference type="OrthoDB" id="5598057at2759"/>
<organism evidence="4">
    <name type="scientific">Cyberlindnera fabianii</name>
    <name type="common">Yeast</name>
    <name type="synonym">Hansenula fabianii</name>
    <dbReference type="NCBI Taxonomy" id="36022"/>
    <lineage>
        <taxon>Eukaryota</taxon>
        <taxon>Fungi</taxon>
        <taxon>Dikarya</taxon>
        <taxon>Ascomycota</taxon>
        <taxon>Saccharomycotina</taxon>
        <taxon>Saccharomycetes</taxon>
        <taxon>Phaffomycetales</taxon>
        <taxon>Phaffomycetaceae</taxon>
        <taxon>Cyberlindnera</taxon>
    </lineage>
</organism>
<feature type="region of interest" description="Disordered" evidence="2">
    <location>
        <begin position="658"/>
        <end position="713"/>
    </location>
</feature>
<dbReference type="SMART" id="SM00233">
    <property type="entry name" value="PH"/>
    <property type="match status" value="1"/>
</dbReference>
<protein>
    <submittedName>
        <fullName evidence="4">CYFA0S18e01156g1_1</fullName>
    </submittedName>
</protein>
<feature type="compositionally biased region" description="Polar residues" evidence="2">
    <location>
        <begin position="93"/>
        <end position="102"/>
    </location>
</feature>
<dbReference type="EMBL" id="LK052903">
    <property type="protein sequence ID" value="CDR45407.1"/>
    <property type="molecule type" value="Genomic_DNA"/>
</dbReference>
<feature type="compositionally biased region" description="Polar residues" evidence="2">
    <location>
        <begin position="748"/>
        <end position="760"/>
    </location>
</feature>
<reference evidence="4" key="1">
    <citation type="journal article" date="2014" name="Genome Announc.">
        <title>Genome sequence of the yeast Cyberlindnera fabianii (Hansenula fabianii).</title>
        <authorList>
            <person name="Freel K.C."/>
            <person name="Sarilar V."/>
            <person name="Neuveglise C."/>
            <person name="Devillers H."/>
            <person name="Friedrich A."/>
            <person name="Schacherer J."/>
        </authorList>
    </citation>
    <scope>NUCLEOTIDE SEQUENCE</scope>
    <source>
        <strain evidence="4">YJS4271</strain>
    </source>
</reference>
<dbReference type="SUPFAM" id="SSF50729">
    <property type="entry name" value="PH domain-like"/>
    <property type="match status" value="1"/>
</dbReference>
<feature type="compositionally biased region" description="Polar residues" evidence="2">
    <location>
        <begin position="798"/>
        <end position="809"/>
    </location>
</feature>
<dbReference type="PANTHER" id="PTHR31941:SF16">
    <property type="entry name" value="PHOSPHATIDYLINOSITOL 4,5-BISPHOSPHATE-BINDING PROTEIN SLM1-RELATED"/>
    <property type="match status" value="1"/>
</dbReference>
<evidence type="ECO:0000313" key="4">
    <source>
        <dbReference type="EMBL" id="CDR45407.1"/>
    </source>
</evidence>
<feature type="domain" description="PH" evidence="3">
    <location>
        <begin position="472"/>
        <end position="574"/>
    </location>
</feature>
<dbReference type="Gene3D" id="2.30.29.30">
    <property type="entry name" value="Pleckstrin-homology domain (PH domain)/Phosphotyrosine-binding domain (PTB)"/>
    <property type="match status" value="1"/>
</dbReference>